<name>A0A2D1U626_9SPHI</name>
<dbReference type="Pfam" id="PF00589">
    <property type="entry name" value="Phage_integrase"/>
    <property type="match status" value="1"/>
</dbReference>
<evidence type="ECO:0000256" key="3">
    <source>
        <dbReference type="ARBA" id="ARBA00023172"/>
    </source>
</evidence>
<dbReference type="Gene3D" id="1.10.443.10">
    <property type="entry name" value="Intergrase catalytic core"/>
    <property type="match status" value="1"/>
</dbReference>
<keyword evidence="2" id="KW-0238">DNA-binding</keyword>
<evidence type="ECO:0000256" key="2">
    <source>
        <dbReference type="ARBA" id="ARBA00023125"/>
    </source>
</evidence>
<comment type="similarity">
    <text evidence="1">Belongs to the 'phage' integrase family.</text>
</comment>
<dbReference type="PANTHER" id="PTHR30349">
    <property type="entry name" value="PHAGE INTEGRASE-RELATED"/>
    <property type="match status" value="1"/>
</dbReference>
<evidence type="ECO:0000313" key="6">
    <source>
        <dbReference type="Proteomes" id="UP000223749"/>
    </source>
</evidence>
<dbReference type="InterPro" id="IPR013762">
    <property type="entry name" value="Integrase-like_cat_sf"/>
</dbReference>
<evidence type="ECO:0000259" key="4">
    <source>
        <dbReference type="PROSITE" id="PS51898"/>
    </source>
</evidence>
<dbReference type="EMBL" id="CP024091">
    <property type="protein sequence ID" value="ATP57059.1"/>
    <property type="molecule type" value="Genomic_DNA"/>
</dbReference>
<dbReference type="InterPro" id="IPR011010">
    <property type="entry name" value="DNA_brk_join_enz"/>
</dbReference>
<reference evidence="5 6" key="1">
    <citation type="submission" date="2017-10" db="EMBL/GenBank/DDBJ databases">
        <title>Whole genome of Pedobacter ginsengisoli T01R-27 isolated from tomato rhizosphere.</title>
        <authorList>
            <person name="Weon H.-Y."/>
            <person name="Lee S.A."/>
            <person name="Sang M.K."/>
            <person name="Song J."/>
        </authorList>
    </citation>
    <scope>NUCLEOTIDE SEQUENCE [LARGE SCALE GENOMIC DNA]</scope>
    <source>
        <strain evidence="5 6">T01R-27</strain>
    </source>
</reference>
<dbReference type="Proteomes" id="UP000223749">
    <property type="component" value="Chromosome"/>
</dbReference>
<dbReference type="GO" id="GO:0015074">
    <property type="term" value="P:DNA integration"/>
    <property type="evidence" value="ECO:0007669"/>
    <property type="project" value="InterPro"/>
</dbReference>
<organism evidence="5 6">
    <name type="scientific">Pedobacter ginsengisoli</name>
    <dbReference type="NCBI Taxonomy" id="363852"/>
    <lineage>
        <taxon>Bacteria</taxon>
        <taxon>Pseudomonadati</taxon>
        <taxon>Bacteroidota</taxon>
        <taxon>Sphingobacteriia</taxon>
        <taxon>Sphingobacteriales</taxon>
        <taxon>Sphingobacteriaceae</taxon>
        <taxon>Pedobacter</taxon>
    </lineage>
</organism>
<feature type="domain" description="Tyr recombinase" evidence="4">
    <location>
        <begin position="115"/>
        <end position="321"/>
    </location>
</feature>
<dbReference type="SUPFAM" id="SSF56349">
    <property type="entry name" value="DNA breaking-rejoining enzymes"/>
    <property type="match status" value="1"/>
</dbReference>
<dbReference type="PROSITE" id="PS51898">
    <property type="entry name" value="TYR_RECOMBINASE"/>
    <property type="match status" value="1"/>
</dbReference>
<evidence type="ECO:0000256" key="1">
    <source>
        <dbReference type="ARBA" id="ARBA00008857"/>
    </source>
</evidence>
<dbReference type="AlphaFoldDB" id="A0A2D1U626"/>
<gene>
    <name evidence="5" type="ORF">CPT03_11515</name>
</gene>
<keyword evidence="3" id="KW-0233">DNA recombination</keyword>
<dbReference type="InterPro" id="IPR002104">
    <property type="entry name" value="Integrase_catalytic"/>
</dbReference>
<proteinExistence type="inferred from homology"/>
<dbReference type="PANTHER" id="PTHR30349:SF41">
    <property type="entry name" value="INTEGRASE_RECOMBINASE PROTEIN MJ0367-RELATED"/>
    <property type="match status" value="1"/>
</dbReference>
<accession>A0A2D1U626</accession>
<dbReference type="InterPro" id="IPR050090">
    <property type="entry name" value="Tyrosine_recombinase_XerCD"/>
</dbReference>
<protein>
    <submittedName>
        <fullName evidence="5">Nicotinate-nucleotide pyrophosphorylase</fullName>
    </submittedName>
</protein>
<dbReference type="GO" id="GO:0003677">
    <property type="term" value="F:DNA binding"/>
    <property type="evidence" value="ECO:0007669"/>
    <property type="project" value="UniProtKB-KW"/>
</dbReference>
<evidence type="ECO:0000313" key="5">
    <source>
        <dbReference type="EMBL" id="ATP57059.1"/>
    </source>
</evidence>
<dbReference type="GO" id="GO:0006310">
    <property type="term" value="P:DNA recombination"/>
    <property type="evidence" value="ECO:0007669"/>
    <property type="project" value="UniProtKB-KW"/>
</dbReference>
<keyword evidence="6" id="KW-1185">Reference proteome</keyword>
<dbReference type="KEGG" id="pgs:CPT03_11515"/>
<sequence length="344" mass="40146">MNRREECFMSKQIIFKSVFAPYFNSFLQMKEQLGFGLPKFQNVFTELDHFFLATGATEPHITRDQINAWSETRFNDKARTLYDKHSIMRQFCRYLCHLGHECYIHRLPRKNWPPFIPYIFSHKEMELIFGASDKLTLPYRCMTSVLIAVPCLIRVLYSTGMRIGEALFLKNEDIDFLRKHILLKRTKNQEERLLPICPSLLEVLNKYKAYRDRIPIKGVSASGSFFFVSTVGKPISKNSIHRWFSEILVECRIPRRNDGQGPRIHDIRHTTAVHSLMQMVRDGMDVYCAMPILSVFLGHKSLAGTETYVRLTQEMYPDILGMKYPVTSSVFPNNPYIETDHGNN</sequence>